<protein>
    <submittedName>
        <fullName evidence="2">Uncharacterized protein</fullName>
    </submittedName>
</protein>
<dbReference type="STRING" id="157910.SAMN05445850_0041"/>
<evidence type="ECO:0000313" key="3">
    <source>
        <dbReference type="Proteomes" id="UP000199365"/>
    </source>
</evidence>
<dbReference type="Proteomes" id="UP000199365">
    <property type="component" value="Unassembled WGS sequence"/>
</dbReference>
<accession>A0A1H0ZGK6</accession>
<gene>
    <name evidence="2" type="ORF">SAMN05445850_0041</name>
</gene>
<proteinExistence type="predicted"/>
<evidence type="ECO:0000256" key="1">
    <source>
        <dbReference type="SAM" id="Phobius"/>
    </source>
</evidence>
<feature type="transmembrane region" description="Helical" evidence="1">
    <location>
        <begin position="33"/>
        <end position="52"/>
    </location>
</feature>
<dbReference type="EMBL" id="FNKX01000001">
    <property type="protein sequence ID" value="SDQ26578.1"/>
    <property type="molecule type" value="Genomic_DNA"/>
</dbReference>
<keyword evidence="3" id="KW-1185">Reference proteome</keyword>
<keyword evidence="1" id="KW-0812">Transmembrane</keyword>
<name>A0A1H0ZGK6_9BURK</name>
<dbReference type="AlphaFoldDB" id="A0A1H0ZGK6"/>
<keyword evidence="1" id="KW-0472">Membrane</keyword>
<organism evidence="2 3">
    <name type="scientific">Paraburkholderia tuberum</name>
    <dbReference type="NCBI Taxonomy" id="157910"/>
    <lineage>
        <taxon>Bacteria</taxon>
        <taxon>Pseudomonadati</taxon>
        <taxon>Pseudomonadota</taxon>
        <taxon>Betaproteobacteria</taxon>
        <taxon>Burkholderiales</taxon>
        <taxon>Burkholderiaceae</taxon>
        <taxon>Paraburkholderia</taxon>
    </lineage>
</organism>
<keyword evidence="1" id="KW-1133">Transmembrane helix</keyword>
<reference evidence="3" key="1">
    <citation type="submission" date="2016-10" db="EMBL/GenBank/DDBJ databases">
        <authorList>
            <person name="Varghese N."/>
            <person name="Submissions S."/>
        </authorList>
    </citation>
    <scope>NUCLEOTIDE SEQUENCE [LARGE SCALE GENOMIC DNA]</scope>
    <source>
        <strain evidence="3">DUS833</strain>
    </source>
</reference>
<evidence type="ECO:0000313" key="2">
    <source>
        <dbReference type="EMBL" id="SDQ26578.1"/>
    </source>
</evidence>
<dbReference type="RefSeq" id="WP_167368582.1">
    <property type="nucleotide sequence ID" value="NZ_FNKX01000001.1"/>
</dbReference>
<sequence>MPGKPRKTSFPEKTFTVKDGKSLNSEWEGLNPASILTVSFIVNLFCWPAIVTDRCRDVFIYKSIRYSNFSIVGDSPRRTHFHSHSIVNLGLEPCADGVSA</sequence>